<evidence type="ECO:0000313" key="2">
    <source>
        <dbReference type="Proteomes" id="UP000029525"/>
    </source>
</evidence>
<evidence type="ECO:0000313" key="1">
    <source>
        <dbReference type="EMBL" id="KGF45644.1"/>
    </source>
</evidence>
<dbReference type="Proteomes" id="UP000029525">
    <property type="component" value="Unassembled WGS sequence"/>
</dbReference>
<comment type="caution">
    <text evidence="1">The sequence shown here is derived from an EMBL/GenBank/DDBJ whole genome shotgun (WGS) entry which is preliminary data.</text>
</comment>
<protein>
    <submittedName>
        <fullName evidence="1">Uncharacterized protein</fullName>
    </submittedName>
</protein>
<dbReference type="EMBL" id="JRNQ01000005">
    <property type="protein sequence ID" value="KGF45644.1"/>
    <property type="molecule type" value="Genomic_DNA"/>
</dbReference>
<reference evidence="1 2" key="1">
    <citation type="submission" date="2014-07" db="EMBL/GenBank/DDBJ databases">
        <authorList>
            <person name="McCorrison J."/>
            <person name="Sanka R."/>
            <person name="Torralba M."/>
            <person name="Gillis M."/>
            <person name="Haft D.H."/>
            <person name="Methe B."/>
            <person name="Sutton G."/>
            <person name="Nelson K.E."/>
        </authorList>
    </citation>
    <scope>NUCLEOTIDE SEQUENCE [LARGE SCALE GENOMIC DNA]</scope>
    <source>
        <strain evidence="1 2">DNF00320</strain>
    </source>
</reference>
<accession>A0A096CJZ4</accession>
<sequence length="159" mass="17860">MQKKKFISSLLILLAAILFIITFNRKRITFAAPLTDTVPAEVFSPTKKKDAVKIDLKTITAVTFPKYKLTKQTVFIPDSISIAADEENMTNGNYIAILTLDTLPDKSFIQTLKAASVKDTCWKINDTYISYARKEKNGGKYNISFSTKGKQIILTYSHP</sequence>
<dbReference type="RefSeq" id="WP_036865994.1">
    <property type="nucleotide sequence ID" value="NZ_JRNQ01000005.1"/>
</dbReference>
<dbReference type="AlphaFoldDB" id="A0A096CJZ4"/>
<name>A0A096CJZ4_9BACT</name>
<organism evidence="1 2">
    <name type="scientific">Prevotella bivia DNF00320</name>
    <dbReference type="NCBI Taxonomy" id="1401068"/>
    <lineage>
        <taxon>Bacteria</taxon>
        <taxon>Pseudomonadati</taxon>
        <taxon>Bacteroidota</taxon>
        <taxon>Bacteroidia</taxon>
        <taxon>Bacteroidales</taxon>
        <taxon>Prevotellaceae</taxon>
        <taxon>Prevotella</taxon>
    </lineage>
</organism>
<gene>
    <name evidence="1" type="ORF">HMPREF0647_01720</name>
</gene>
<proteinExistence type="predicted"/>
<dbReference type="OrthoDB" id="1082118at2"/>